<feature type="domain" description="Gfo/Idh/MocA-like oxidoreductase N-terminal" evidence="3">
    <location>
        <begin position="4"/>
        <end position="122"/>
    </location>
</feature>
<name>A0ABV9B0X4_9ACTN</name>
<evidence type="ECO:0000313" key="6">
    <source>
        <dbReference type="Proteomes" id="UP001595839"/>
    </source>
</evidence>
<evidence type="ECO:0000313" key="5">
    <source>
        <dbReference type="EMBL" id="MFC4504976.1"/>
    </source>
</evidence>
<reference evidence="6" key="1">
    <citation type="journal article" date="2019" name="Int. J. Syst. Evol. Microbiol.">
        <title>The Global Catalogue of Microorganisms (GCM) 10K type strain sequencing project: providing services to taxonomists for standard genome sequencing and annotation.</title>
        <authorList>
            <consortium name="The Broad Institute Genomics Platform"/>
            <consortium name="The Broad Institute Genome Sequencing Center for Infectious Disease"/>
            <person name="Wu L."/>
            <person name="Ma J."/>
        </authorList>
    </citation>
    <scope>NUCLEOTIDE SEQUENCE [LARGE SCALE GENOMIC DNA]</scope>
    <source>
        <strain evidence="6">CGMCC 4.7177</strain>
    </source>
</reference>
<dbReference type="SUPFAM" id="SSF55347">
    <property type="entry name" value="Glyceraldehyde-3-phosphate dehydrogenase-like, C-terminal domain"/>
    <property type="match status" value="1"/>
</dbReference>
<keyword evidence="2" id="KW-0560">Oxidoreductase</keyword>
<dbReference type="Pfam" id="PF22725">
    <property type="entry name" value="GFO_IDH_MocA_C3"/>
    <property type="match status" value="1"/>
</dbReference>
<dbReference type="EMBL" id="JBHSFK010000030">
    <property type="protein sequence ID" value="MFC4504976.1"/>
    <property type="molecule type" value="Genomic_DNA"/>
</dbReference>
<dbReference type="Gene3D" id="3.30.360.10">
    <property type="entry name" value="Dihydrodipicolinate Reductase, domain 2"/>
    <property type="match status" value="1"/>
</dbReference>
<protein>
    <submittedName>
        <fullName evidence="5">Gfo/Idh/MocA family protein</fullName>
    </submittedName>
</protein>
<organism evidence="5 6">
    <name type="scientific">Streptomyces vulcanius</name>
    <dbReference type="NCBI Taxonomy" id="1441876"/>
    <lineage>
        <taxon>Bacteria</taxon>
        <taxon>Bacillati</taxon>
        <taxon>Actinomycetota</taxon>
        <taxon>Actinomycetes</taxon>
        <taxon>Kitasatosporales</taxon>
        <taxon>Streptomycetaceae</taxon>
        <taxon>Streptomyces</taxon>
    </lineage>
</organism>
<accession>A0ABV9B0X4</accession>
<evidence type="ECO:0000259" key="3">
    <source>
        <dbReference type="Pfam" id="PF01408"/>
    </source>
</evidence>
<gene>
    <name evidence="5" type="ORF">ACFPIH_36690</name>
</gene>
<dbReference type="RefSeq" id="WP_381182469.1">
    <property type="nucleotide sequence ID" value="NZ_JBHSFK010000030.1"/>
</dbReference>
<evidence type="ECO:0000256" key="2">
    <source>
        <dbReference type="ARBA" id="ARBA00023002"/>
    </source>
</evidence>
<evidence type="ECO:0000256" key="1">
    <source>
        <dbReference type="ARBA" id="ARBA00010928"/>
    </source>
</evidence>
<dbReference type="InterPro" id="IPR050984">
    <property type="entry name" value="Gfo/Idh/MocA_domain"/>
</dbReference>
<sequence length="327" mass="34694">MSVTVGVLGAARIVQSALLEPAATLDGIEVTAVAARDTERAVAFAGEHGIPRVLPSYDEIVEDPAVDAVYVPTPAALHGHWTRRAIEAGKHVLCEKPFTANAEEAAAIAELAGSSGVVVMEAFHSRYHPMWARMAALVDSGVLGELRTARAEFSVPHADTADIRWQRDLGGGALMDLGCYPVRLLRHLFGEPEVTGAQIRDVDGVDASTTAQLTFPQGVSGEVVASMEGTGGHTAELRVGGSAGTLHVRMPYHPYLYGELTLTTDSGVVVEQGDPRTTYSFQLEAFRDAVTDGAPNLTDAWEAMATMRVVDAVYRAGGLRPRTPIAP</sequence>
<proteinExistence type="inferred from homology"/>
<keyword evidence="6" id="KW-1185">Reference proteome</keyword>
<dbReference type="Proteomes" id="UP001595839">
    <property type="component" value="Unassembled WGS sequence"/>
</dbReference>
<dbReference type="PANTHER" id="PTHR22604:SF105">
    <property type="entry name" value="TRANS-1,2-DIHYDROBENZENE-1,2-DIOL DEHYDROGENASE"/>
    <property type="match status" value="1"/>
</dbReference>
<comment type="caution">
    <text evidence="5">The sequence shown here is derived from an EMBL/GenBank/DDBJ whole genome shotgun (WGS) entry which is preliminary data.</text>
</comment>
<dbReference type="InterPro" id="IPR055170">
    <property type="entry name" value="GFO_IDH_MocA-like_dom"/>
</dbReference>
<dbReference type="Pfam" id="PF01408">
    <property type="entry name" value="GFO_IDH_MocA"/>
    <property type="match status" value="1"/>
</dbReference>
<dbReference type="InterPro" id="IPR000683">
    <property type="entry name" value="Gfo/Idh/MocA-like_OxRdtase_N"/>
</dbReference>
<dbReference type="SUPFAM" id="SSF51735">
    <property type="entry name" value="NAD(P)-binding Rossmann-fold domains"/>
    <property type="match status" value="1"/>
</dbReference>
<evidence type="ECO:0000259" key="4">
    <source>
        <dbReference type="Pfam" id="PF22725"/>
    </source>
</evidence>
<dbReference type="InterPro" id="IPR036291">
    <property type="entry name" value="NAD(P)-bd_dom_sf"/>
</dbReference>
<dbReference type="PANTHER" id="PTHR22604">
    <property type="entry name" value="OXIDOREDUCTASES"/>
    <property type="match status" value="1"/>
</dbReference>
<dbReference type="Gene3D" id="3.40.50.720">
    <property type="entry name" value="NAD(P)-binding Rossmann-like Domain"/>
    <property type="match status" value="1"/>
</dbReference>
<comment type="similarity">
    <text evidence="1">Belongs to the Gfo/Idh/MocA family.</text>
</comment>
<feature type="domain" description="GFO/IDH/MocA-like oxidoreductase" evidence="4">
    <location>
        <begin position="132"/>
        <end position="246"/>
    </location>
</feature>